<dbReference type="WBParaSite" id="PS1159_v2.g18343.t1">
    <property type="protein sequence ID" value="PS1159_v2.g18343.t1"/>
    <property type="gene ID" value="PS1159_v2.g18343"/>
</dbReference>
<dbReference type="Proteomes" id="UP000887580">
    <property type="component" value="Unplaced"/>
</dbReference>
<evidence type="ECO:0000313" key="1">
    <source>
        <dbReference type="Proteomes" id="UP000887580"/>
    </source>
</evidence>
<accession>A0AC35FK13</accession>
<organism evidence="1 2">
    <name type="scientific">Panagrolaimus sp. PS1159</name>
    <dbReference type="NCBI Taxonomy" id="55785"/>
    <lineage>
        <taxon>Eukaryota</taxon>
        <taxon>Metazoa</taxon>
        <taxon>Ecdysozoa</taxon>
        <taxon>Nematoda</taxon>
        <taxon>Chromadorea</taxon>
        <taxon>Rhabditida</taxon>
        <taxon>Tylenchina</taxon>
        <taxon>Panagrolaimomorpha</taxon>
        <taxon>Panagrolaimoidea</taxon>
        <taxon>Panagrolaimidae</taxon>
        <taxon>Panagrolaimus</taxon>
    </lineage>
</organism>
<sequence length="510" mass="57446">MADWLSGGAGSIADMVAAAANEVMVDNYLPGYVYYEAYQAYYNAESNLYYYPQNGLFYDIAKACYLKYNQFTGRYEPYVQIRKKAHWSKKRYKWKAVETYGKKTLETFDQGAVDVIETVYDLVDRVSFLAGDDKDAEKRYEKKFASSNVKYDEELEDYIDSSKRSSKYYSNGRDDGSDPETDDDEEAAEYERRKREEREAQNPPCIRIIETHNAFKFHILTIDGGTIGCARHCTVQLPDEGAIDEEHIQIFYDHQNSTDDITKGFWLRNLSRHAILVNETVVTRKKTLEINHGDIMLIGDNRLVFHIHKGMNTCNECEPGILAKEAEKQAAELKQTKRTSETARREFMTSMKRKYGLDRGQHASASNGSGEYSDRAKVRRKLVGSEIDLPSRSKTGGGTYDECIARPTPGGGTGLVDTVELKAKPKRPAPTPISEENKGFKLLKLAGWSEGKGLGKSGQGAIDPLATQLKSDRTGIGHEQPASNTSTKSAPKTAKQRILEKTKQRFEGQL</sequence>
<proteinExistence type="predicted"/>
<reference evidence="2" key="1">
    <citation type="submission" date="2022-11" db="UniProtKB">
        <authorList>
            <consortium name="WormBaseParasite"/>
        </authorList>
    </citation>
    <scope>IDENTIFICATION</scope>
</reference>
<evidence type="ECO:0000313" key="2">
    <source>
        <dbReference type="WBParaSite" id="PS1159_v2.g18343.t1"/>
    </source>
</evidence>
<name>A0AC35FK13_9BILA</name>
<protein>
    <submittedName>
        <fullName evidence="2">Angiogenic factor with G patch and FHA domains 1</fullName>
    </submittedName>
</protein>